<dbReference type="EMBL" id="JACCCC010000001">
    <property type="protein sequence ID" value="NYE46329.1"/>
    <property type="molecule type" value="Genomic_DNA"/>
</dbReference>
<evidence type="ECO:0000313" key="2">
    <source>
        <dbReference type="Proteomes" id="UP000589036"/>
    </source>
</evidence>
<protein>
    <submittedName>
        <fullName evidence="1">Uncharacterized protein</fullName>
    </submittedName>
</protein>
<comment type="caution">
    <text evidence="1">The sequence shown here is derived from an EMBL/GenBank/DDBJ whole genome shotgun (WGS) entry which is preliminary data.</text>
</comment>
<sequence length="101" mass="10771">MALPQKGSRIITVDGVAYRWRVRSRPTYSQGIGQAPMTFAVELADSPGRTLVVTTPHPHPGNWMGASATAITPAAVAASIRAALDEGWRPDSPGATYRLSR</sequence>
<organism evidence="1 2">
    <name type="scientific">Spinactinospora alkalitolerans</name>
    <dbReference type="NCBI Taxonomy" id="687207"/>
    <lineage>
        <taxon>Bacteria</taxon>
        <taxon>Bacillati</taxon>
        <taxon>Actinomycetota</taxon>
        <taxon>Actinomycetes</taxon>
        <taxon>Streptosporangiales</taxon>
        <taxon>Nocardiopsidaceae</taxon>
        <taxon>Spinactinospora</taxon>
    </lineage>
</organism>
<name>A0A852TQS5_9ACTN</name>
<dbReference type="AlphaFoldDB" id="A0A852TQS5"/>
<gene>
    <name evidence="1" type="ORF">HDA32_001449</name>
</gene>
<proteinExistence type="predicted"/>
<accession>A0A852TQS5</accession>
<evidence type="ECO:0000313" key="1">
    <source>
        <dbReference type="EMBL" id="NYE46329.1"/>
    </source>
</evidence>
<reference evidence="1 2" key="1">
    <citation type="submission" date="2020-07" db="EMBL/GenBank/DDBJ databases">
        <title>Sequencing the genomes of 1000 actinobacteria strains.</title>
        <authorList>
            <person name="Klenk H.-P."/>
        </authorList>
    </citation>
    <scope>NUCLEOTIDE SEQUENCE [LARGE SCALE GENOMIC DNA]</scope>
    <source>
        <strain evidence="1 2">CXB654</strain>
    </source>
</reference>
<dbReference type="RefSeq" id="WP_179642447.1">
    <property type="nucleotide sequence ID" value="NZ_BAAAYY010000022.1"/>
</dbReference>
<keyword evidence="2" id="KW-1185">Reference proteome</keyword>
<dbReference type="Proteomes" id="UP000589036">
    <property type="component" value="Unassembled WGS sequence"/>
</dbReference>